<evidence type="ECO:0000256" key="4">
    <source>
        <dbReference type="SAM" id="SignalP"/>
    </source>
</evidence>
<dbReference type="Gene3D" id="2.40.170.20">
    <property type="entry name" value="TonB-dependent receptor, beta-barrel domain"/>
    <property type="match status" value="1"/>
</dbReference>
<reference evidence="6 7" key="1">
    <citation type="submission" date="2022-04" db="EMBL/GenBank/DDBJ databases">
        <title>Genome sequence of soybean root-associated Caulobacter segnis RL271.</title>
        <authorList>
            <person name="Longley R."/>
            <person name="Bonito G."/>
            <person name="Trigodet F."/>
            <person name="Crosson S."/>
            <person name="Fiebig A."/>
        </authorList>
    </citation>
    <scope>NUCLEOTIDE SEQUENCE [LARGE SCALE GENOMIC DNA]</scope>
    <source>
        <strain evidence="6 7">RL271</strain>
    </source>
</reference>
<keyword evidence="2" id="KW-0472">Membrane</keyword>
<gene>
    <name evidence="6" type="ORF">MZV50_16590</name>
</gene>
<feature type="signal peptide" evidence="4">
    <location>
        <begin position="1"/>
        <end position="33"/>
    </location>
</feature>
<proteinExistence type="predicted"/>
<evidence type="ECO:0000256" key="3">
    <source>
        <dbReference type="ARBA" id="ARBA00023237"/>
    </source>
</evidence>
<evidence type="ECO:0000313" key="6">
    <source>
        <dbReference type="EMBL" id="USQ94216.1"/>
    </source>
</evidence>
<comment type="subcellular location">
    <subcellularLocation>
        <location evidence="1">Cell outer membrane</location>
    </subcellularLocation>
</comment>
<dbReference type="InterPro" id="IPR010104">
    <property type="entry name" value="TonB_rcpt_bac"/>
</dbReference>
<dbReference type="PANTHER" id="PTHR40980:SF3">
    <property type="entry name" value="TONB-DEPENDENT RECEPTOR-LIKE BETA-BARREL DOMAIN-CONTAINING PROTEIN"/>
    <property type="match status" value="1"/>
</dbReference>
<dbReference type="EMBL" id="CP096040">
    <property type="protein sequence ID" value="USQ94216.1"/>
    <property type="molecule type" value="Genomic_DNA"/>
</dbReference>
<dbReference type="NCBIfam" id="TIGR01782">
    <property type="entry name" value="TonB-Xanth-Caul"/>
    <property type="match status" value="1"/>
</dbReference>
<sequence length="1108" mass="121280">MNVSNKPDGVAVRLMVGASILALAAGAASAVRAQATSGGATAATEQVEEIVVVGARKAEQSAIQRKKRAATNQDSIVADDIGNFPDKNVGEAVARIAGVGLDVGDDGEQGGFSIRGQGADLVRVEVDGMSMLSTGNQDGRSVTSLGDMSSDLIKSVDVIKGQTADMTPGGVGGTVRIEQRGGLDFAKPMIKLNVQYQNNSLEKKWTPRLSGFATRRFFDDRLGILVNFTYDDARTVTDTARVSDKQSGYLPLGDQDNSPSKSFTTPFDPIAAAVTTKAGCAALPAPASGQTDSRLNCFAQFEDFVPSLVRFSRGVREDKRYSAQFRADFRVNDHLTVFASYNPNIRDQNSDAFNLSVASPTGTTNAAGVLTTSMRNVVVNPNHYVTQYDLIRGNGSTTLNWTTQDRYIQRHDQQHYLQAGADFNKGLWSVKARAQYGRAKATREDGAFSFVASIPSATFKMVPENGLWTILTPSSVDLNNPASYTPALAANGLSATSQLEYTPYADKSTEANYQIDVTREFDHFGPLTSVKFGLQRRDHDNTTWREAGFDIAPGVTLYRARALDLVQYCIPSAAPASAPCQFGSVSRPTTTVQDQLYRIHTLTQDQYQALISNNLADIPGRQFFGGMPGRGTLLDSWSAFDYRSFFAQLGQNADLGRHNIDCLYRCQASDGKTYDRPSYSTNEKTSSAYAMVNFETRLRWMLVTGNVGVRYQKVDVAGQPSIIVNTLTIDPAILAALNAGQIVDPNKVVSSTFVERKMTDIKRTSNDFLPSFNLALWPIEDQFVVRYSIAKQRARPSMLQLTGNSVVTCGKMDATTRAALEKLISQYPGQFNDPSTEDDDAAGTIRGDAVNSCNSRIGNPELKGYAATTQNLSAEWYPNRDTQLSLGLYAIDVKSGYPDTDTVTNYEINSDTYTVNTYKDGPSGLKQKGFEIAGRTAFTFLPWRLKYTGAGFNYSKTKSNETNTPIDLFSGKALPPAKQSNYVYNVNLWYDDGRLNARVAYQRRDFYYDRTDASAGINRIPAAGGGSTTSYYKVVTPIFKNGSKSLDARASYKLTKSMQLFVEGKNLLDDSVSRFTPDDYRSIGGGTPYVYDTYYMGRRYYFGLIATF</sequence>
<dbReference type="Pfam" id="PF07715">
    <property type="entry name" value="Plug"/>
    <property type="match status" value="1"/>
</dbReference>
<feature type="domain" description="TonB-dependent receptor plug" evidence="5">
    <location>
        <begin position="67"/>
        <end position="174"/>
    </location>
</feature>
<evidence type="ECO:0000259" key="5">
    <source>
        <dbReference type="Pfam" id="PF07715"/>
    </source>
</evidence>
<keyword evidence="6" id="KW-0675">Receptor</keyword>
<keyword evidence="3" id="KW-0998">Cell outer membrane</keyword>
<dbReference type="PANTHER" id="PTHR40980">
    <property type="entry name" value="PLUG DOMAIN-CONTAINING PROTEIN"/>
    <property type="match status" value="1"/>
</dbReference>
<evidence type="ECO:0000256" key="2">
    <source>
        <dbReference type="ARBA" id="ARBA00023136"/>
    </source>
</evidence>
<keyword evidence="7" id="KW-1185">Reference proteome</keyword>
<dbReference type="InterPro" id="IPR036942">
    <property type="entry name" value="Beta-barrel_TonB_sf"/>
</dbReference>
<evidence type="ECO:0000256" key="1">
    <source>
        <dbReference type="ARBA" id="ARBA00004442"/>
    </source>
</evidence>
<protein>
    <submittedName>
        <fullName evidence="6">TonB-dependent receptor</fullName>
    </submittedName>
</protein>
<evidence type="ECO:0000313" key="7">
    <source>
        <dbReference type="Proteomes" id="UP001057520"/>
    </source>
</evidence>
<dbReference type="SUPFAM" id="SSF56935">
    <property type="entry name" value="Porins"/>
    <property type="match status" value="1"/>
</dbReference>
<dbReference type="InterPro" id="IPR037066">
    <property type="entry name" value="Plug_dom_sf"/>
</dbReference>
<organism evidence="6 7">
    <name type="scientific">Caulobacter segnis</name>
    <dbReference type="NCBI Taxonomy" id="88688"/>
    <lineage>
        <taxon>Bacteria</taxon>
        <taxon>Pseudomonadati</taxon>
        <taxon>Pseudomonadota</taxon>
        <taxon>Alphaproteobacteria</taxon>
        <taxon>Caulobacterales</taxon>
        <taxon>Caulobacteraceae</taxon>
        <taxon>Caulobacter</taxon>
    </lineage>
</organism>
<dbReference type="InterPro" id="IPR012910">
    <property type="entry name" value="Plug_dom"/>
</dbReference>
<keyword evidence="4" id="KW-0732">Signal</keyword>
<dbReference type="Gene3D" id="2.170.130.10">
    <property type="entry name" value="TonB-dependent receptor, plug domain"/>
    <property type="match status" value="1"/>
</dbReference>
<accession>A0ABY4ZND9</accession>
<name>A0ABY4ZND9_9CAUL</name>
<dbReference type="Proteomes" id="UP001057520">
    <property type="component" value="Chromosome"/>
</dbReference>
<feature type="chain" id="PRO_5045621949" evidence="4">
    <location>
        <begin position="34"/>
        <end position="1108"/>
    </location>
</feature>